<protein>
    <submittedName>
        <fullName evidence="2">ParA family protein</fullName>
    </submittedName>
</protein>
<dbReference type="GO" id="GO:0009898">
    <property type="term" value="C:cytoplasmic side of plasma membrane"/>
    <property type="evidence" value="ECO:0007669"/>
    <property type="project" value="TreeGrafter"/>
</dbReference>
<dbReference type="SUPFAM" id="SSF52540">
    <property type="entry name" value="P-loop containing nucleoside triphosphate hydrolases"/>
    <property type="match status" value="1"/>
</dbReference>
<evidence type="ECO:0000256" key="1">
    <source>
        <dbReference type="SAM" id="MobiDB-lite"/>
    </source>
</evidence>
<dbReference type="RefSeq" id="WP_157390401.1">
    <property type="nucleotide sequence ID" value="NZ_WRPP01000005.1"/>
</dbReference>
<dbReference type="Gene3D" id="3.40.50.300">
    <property type="entry name" value="P-loop containing nucleotide triphosphate hydrolases"/>
    <property type="match status" value="1"/>
</dbReference>
<dbReference type="AlphaFoldDB" id="A0A7K1V2H4"/>
<keyword evidence="3" id="KW-1185">Reference proteome</keyword>
<dbReference type="EMBL" id="WRPP01000005">
    <property type="protein sequence ID" value="MVU80840.1"/>
    <property type="molecule type" value="Genomic_DNA"/>
</dbReference>
<dbReference type="InterPro" id="IPR027417">
    <property type="entry name" value="P-loop_NTPase"/>
</dbReference>
<feature type="region of interest" description="Disordered" evidence="1">
    <location>
        <begin position="436"/>
        <end position="455"/>
    </location>
</feature>
<dbReference type="PANTHER" id="PTHR43384">
    <property type="entry name" value="SEPTUM SITE-DETERMINING PROTEIN MIND HOMOLOG, CHLOROPLASTIC-RELATED"/>
    <property type="match status" value="1"/>
</dbReference>
<comment type="caution">
    <text evidence="2">The sequence shown here is derived from an EMBL/GenBank/DDBJ whole genome shotgun (WGS) entry which is preliminary data.</text>
</comment>
<dbReference type="InterPro" id="IPR050625">
    <property type="entry name" value="ParA/MinD_ATPase"/>
</dbReference>
<reference evidence="2 3" key="1">
    <citation type="submission" date="2019-12" db="EMBL/GenBank/DDBJ databases">
        <title>Nocardia sp. nov. ET3-3 isolated from soil.</title>
        <authorList>
            <person name="Kanchanasin P."/>
            <person name="Tanasupawat S."/>
            <person name="Yuki M."/>
            <person name="Kudo T."/>
        </authorList>
    </citation>
    <scope>NUCLEOTIDE SEQUENCE [LARGE SCALE GENOMIC DNA]</scope>
    <source>
        <strain evidence="2 3">ET3-3</strain>
    </source>
</reference>
<dbReference type="Proteomes" id="UP000466794">
    <property type="component" value="Unassembled WGS sequence"/>
</dbReference>
<feature type="compositionally biased region" description="Basic and acidic residues" evidence="1">
    <location>
        <begin position="11"/>
        <end position="27"/>
    </location>
</feature>
<sequence>MNNEVETNADAAERDDYSAEQPVDLRRQRLRVGSDDGGTSIVGETDHLGSCQAESDPMQQDRDPYGVGEENLAGSSEPSADEVAAVREARLAMLLKPAAGVHTDPARWGWRGRVNAFGLRIRPRRRGDEVVYRQAVERIRQPLPGTPVVVVANPKGGSGKTPATVLLSALFGRHRGGRVVAWDAHEACGSLAARAASCASQHTVWDVLGHARELCTANADASGLARFLQRQPTLDEILASDQTPGGSICIGRDECAAILAVLRRHREMVVVDTGTNDRAEAFRWAVANATQLVVPIIERRDVIVSALRLLDGIAEDGHEDLAARTVIALCGVGPKHAKIVATLVAAGITRIVAVPFDPVLAGGERIVLTRMGRASVRAWTEVAATVADTVAETLATRHLPMETRFVPDARWAAGADDATHQRLLAYALHEGQLSRGRNAGTTTARGPFDELDPGW</sequence>
<evidence type="ECO:0000313" key="3">
    <source>
        <dbReference type="Proteomes" id="UP000466794"/>
    </source>
</evidence>
<name>A0A7K1V2H4_9NOCA</name>
<dbReference type="GO" id="GO:0016887">
    <property type="term" value="F:ATP hydrolysis activity"/>
    <property type="evidence" value="ECO:0007669"/>
    <property type="project" value="TreeGrafter"/>
</dbReference>
<accession>A0A7K1V2H4</accession>
<feature type="region of interest" description="Disordered" evidence="1">
    <location>
        <begin position="1"/>
        <end position="79"/>
    </location>
</feature>
<gene>
    <name evidence="2" type="ORF">GPX89_26750</name>
</gene>
<organism evidence="2 3">
    <name type="scientific">Nocardia terrae</name>
    <dbReference type="NCBI Taxonomy" id="2675851"/>
    <lineage>
        <taxon>Bacteria</taxon>
        <taxon>Bacillati</taxon>
        <taxon>Actinomycetota</taxon>
        <taxon>Actinomycetes</taxon>
        <taxon>Mycobacteriales</taxon>
        <taxon>Nocardiaceae</taxon>
        <taxon>Nocardia</taxon>
    </lineage>
</organism>
<dbReference type="GO" id="GO:0005829">
    <property type="term" value="C:cytosol"/>
    <property type="evidence" value="ECO:0007669"/>
    <property type="project" value="TreeGrafter"/>
</dbReference>
<proteinExistence type="predicted"/>
<dbReference type="GO" id="GO:0005524">
    <property type="term" value="F:ATP binding"/>
    <property type="evidence" value="ECO:0007669"/>
    <property type="project" value="TreeGrafter"/>
</dbReference>
<dbReference type="GO" id="GO:0051782">
    <property type="term" value="P:negative regulation of cell division"/>
    <property type="evidence" value="ECO:0007669"/>
    <property type="project" value="TreeGrafter"/>
</dbReference>
<dbReference type="PANTHER" id="PTHR43384:SF14">
    <property type="entry name" value="ESX-1 SECRETION-ASSOCIATED PROTEIN ESPI"/>
    <property type="match status" value="1"/>
</dbReference>
<evidence type="ECO:0000313" key="2">
    <source>
        <dbReference type="EMBL" id="MVU80840.1"/>
    </source>
</evidence>